<name>A0A9X5BJ81_9FIRM</name>
<reference evidence="1" key="1">
    <citation type="submission" date="2018-09" db="EMBL/GenBank/DDBJ databases">
        <title>Murine metabolic-syndrome-specific gut microbial biobank.</title>
        <authorList>
            <person name="Liu C."/>
        </authorList>
    </citation>
    <scope>NUCLEOTIDE SEQUENCE</scope>
    <source>
        <strain evidence="1">D42-62</strain>
    </source>
</reference>
<gene>
    <name evidence="1" type="ORF">D5281_19245</name>
</gene>
<evidence type="ECO:0000313" key="2">
    <source>
        <dbReference type="Proteomes" id="UP001154420"/>
    </source>
</evidence>
<protein>
    <submittedName>
        <fullName evidence="1">Uncharacterized protein</fullName>
    </submittedName>
</protein>
<sequence length="71" mass="8024">MKKSQKAQTNFSPMPFHLSIKPITPLQKAGIHLAALLIVYAYLVSYQQEIKRELSEHLISPDMITKKSLSA</sequence>
<proteinExistence type="predicted"/>
<dbReference type="RefSeq" id="WP_160561665.1">
    <property type="nucleotide sequence ID" value="NZ_QZDT01000045.1"/>
</dbReference>
<evidence type="ECO:0000313" key="1">
    <source>
        <dbReference type="EMBL" id="NBJ94652.1"/>
    </source>
</evidence>
<accession>A0A9X5BJ81</accession>
<dbReference type="Proteomes" id="UP001154420">
    <property type="component" value="Unassembled WGS sequence"/>
</dbReference>
<keyword evidence="2" id="KW-1185">Reference proteome</keyword>
<comment type="caution">
    <text evidence="1">The sequence shown here is derived from an EMBL/GenBank/DDBJ whole genome shotgun (WGS) entry which is preliminary data.</text>
</comment>
<organism evidence="1 2">
    <name type="scientific">Parablautia muri</name>
    <dbReference type="NCBI Taxonomy" id="2320879"/>
    <lineage>
        <taxon>Bacteria</taxon>
        <taxon>Bacillati</taxon>
        <taxon>Bacillota</taxon>
        <taxon>Clostridia</taxon>
        <taxon>Lachnospirales</taxon>
        <taxon>Lachnospiraceae</taxon>
        <taxon>Parablautia</taxon>
    </lineage>
</organism>
<dbReference type="AlphaFoldDB" id="A0A9X5BJ81"/>
<dbReference type="EMBL" id="QZDT01000045">
    <property type="protein sequence ID" value="NBJ94652.1"/>
    <property type="molecule type" value="Genomic_DNA"/>
</dbReference>